<accession>A0A2P6V1N0</accession>
<dbReference type="OrthoDB" id="9988524at2759"/>
<organism evidence="1 2">
    <name type="scientific">Micractinium conductrix</name>
    <dbReference type="NCBI Taxonomy" id="554055"/>
    <lineage>
        <taxon>Eukaryota</taxon>
        <taxon>Viridiplantae</taxon>
        <taxon>Chlorophyta</taxon>
        <taxon>core chlorophytes</taxon>
        <taxon>Trebouxiophyceae</taxon>
        <taxon>Chlorellales</taxon>
        <taxon>Chlorellaceae</taxon>
        <taxon>Chlorella clade</taxon>
        <taxon>Micractinium</taxon>
    </lineage>
</organism>
<keyword evidence="2" id="KW-1185">Reference proteome</keyword>
<gene>
    <name evidence="1" type="ORF">C2E20_8417</name>
</gene>
<protein>
    <submittedName>
        <fullName evidence="1">Tyrosine serine</fullName>
    </submittedName>
</protein>
<dbReference type="PANTHER" id="PTHR31126:SF1">
    <property type="entry name" value="TYROSINE SPECIFIC PROTEIN PHOSPHATASES DOMAIN-CONTAINING PROTEIN"/>
    <property type="match status" value="1"/>
</dbReference>
<reference evidence="1 2" key="1">
    <citation type="journal article" date="2018" name="Plant J.">
        <title>Genome sequences of Chlorella sorokiniana UTEX 1602 and Micractinium conductrix SAG 241.80: implications to maltose excretion by a green alga.</title>
        <authorList>
            <person name="Arriola M.B."/>
            <person name="Velmurugan N."/>
            <person name="Zhang Y."/>
            <person name="Plunkett M.H."/>
            <person name="Hondzo H."/>
            <person name="Barney B.M."/>
        </authorList>
    </citation>
    <scope>NUCLEOTIDE SEQUENCE [LARGE SCALE GENOMIC DNA]</scope>
    <source>
        <strain evidence="1 2">SAG 241.80</strain>
    </source>
</reference>
<evidence type="ECO:0000313" key="2">
    <source>
        <dbReference type="Proteomes" id="UP000239649"/>
    </source>
</evidence>
<dbReference type="STRING" id="554055.A0A2P6V1N0"/>
<dbReference type="InterPro" id="IPR029021">
    <property type="entry name" value="Prot-tyrosine_phosphatase-like"/>
</dbReference>
<dbReference type="GO" id="GO:0004721">
    <property type="term" value="F:phosphoprotein phosphatase activity"/>
    <property type="evidence" value="ECO:0007669"/>
    <property type="project" value="InterPro"/>
</dbReference>
<dbReference type="SUPFAM" id="SSF52799">
    <property type="entry name" value="(Phosphotyrosine protein) phosphatases II"/>
    <property type="match status" value="1"/>
</dbReference>
<evidence type="ECO:0000313" key="1">
    <source>
        <dbReference type="EMBL" id="PSC68002.1"/>
    </source>
</evidence>
<dbReference type="Gene3D" id="3.90.190.10">
    <property type="entry name" value="Protein tyrosine phosphatase superfamily"/>
    <property type="match status" value="1"/>
</dbReference>
<proteinExistence type="predicted"/>
<dbReference type="AlphaFoldDB" id="A0A2P6V1N0"/>
<comment type="caution">
    <text evidence="1">The sequence shown here is derived from an EMBL/GenBank/DDBJ whole genome shotgun (WGS) entry which is preliminary data.</text>
</comment>
<sequence>MPAGKKAGAGPSFHHSPSAVHLSALSHILNARDLAEASPKLKPGRIFRSGSPAHASLEDVLLLRKQLHVQHMLDFRSPEEHGEDSAWSLMLSNGLIKTYDQQGNITQVSVDHNAALHGIDLEDIQLHRLSLLERRRVMRGMIGKLPWSTLLWAGWYKLRGDEEAMRDVLVPEVNKGGLLLIYQILVDTAQADLAKSLQIVTAALDQRQPCLFFCKLGKDRTGLMAALVLAACGASDEEIVADYVRSAGVHQVALGGLEKQSDLKGMDEAVFSAAPPEAMRGLLDYCRQHWGSLRGYMEAIGFTRDQQERLAAAMTRDW</sequence>
<dbReference type="Proteomes" id="UP000239649">
    <property type="component" value="Unassembled WGS sequence"/>
</dbReference>
<dbReference type="InterPro" id="IPR026893">
    <property type="entry name" value="Tyr/Ser_Pase_IphP-type"/>
</dbReference>
<dbReference type="Pfam" id="PF13350">
    <property type="entry name" value="Y_phosphatase3"/>
    <property type="match status" value="1"/>
</dbReference>
<dbReference type="EMBL" id="LHPF02000044">
    <property type="protein sequence ID" value="PSC68002.1"/>
    <property type="molecule type" value="Genomic_DNA"/>
</dbReference>
<dbReference type="PANTHER" id="PTHR31126">
    <property type="entry name" value="TYROSINE-PROTEIN PHOSPHATASE"/>
    <property type="match status" value="1"/>
</dbReference>
<name>A0A2P6V1N0_9CHLO</name>